<evidence type="ECO:0000313" key="5">
    <source>
        <dbReference type="Proteomes" id="UP000027138"/>
    </source>
</evidence>
<gene>
    <name evidence="4" type="ORF">JCGZ_12039</name>
</gene>
<dbReference type="OrthoDB" id="432544at2759"/>
<dbReference type="InterPro" id="IPR039104">
    <property type="entry name" value="6PGL"/>
</dbReference>
<dbReference type="GO" id="GO:0017057">
    <property type="term" value="F:6-phosphogluconolactonase activity"/>
    <property type="evidence" value="ECO:0007669"/>
    <property type="project" value="InterPro"/>
</dbReference>
<dbReference type="CDD" id="cd01400">
    <property type="entry name" value="6PGL"/>
    <property type="match status" value="1"/>
</dbReference>
<proteinExistence type="inferred from homology"/>
<evidence type="ECO:0000259" key="3">
    <source>
        <dbReference type="Pfam" id="PF01182"/>
    </source>
</evidence>
<dbReference type="PANTHER" id="PTHR11054">
    <property type="entry name" value="6-PHOSPHOGLUCONOLACTONASE"/>
    <property type="match status" value="1"/>
</dbReference>
<comment type="similarity">
    <text evidence="2">Belongs to the glucosamine/galactosamine-6-phosphate isomerase family. 6-phosphogluconolactonase subfamily.</text>
</comment>
<name>A0A067K9I7_JATCU</name>
<dbReference type="SUPFAM" id="SSF100950">
    <property type="entry name" value="NagB/RpiA/CoA transferase-like"/>
    <property type="match status" value="1"/>
</dbReference>
<dbReference type="GO" id="GO:0006098">
    <property type="term" value="P:pentose-phosphate shunt"/>
    <property type="evidence" value="ECO:0007669"/>
    <property type="project" value="UniProtKB-UniPathway"/>
</dbReference>
<comment type="pathway">
    <text evidence="1">Carbohydrate degradation; pentose phosphate pathway.</text>
</comment>
<dbReference type="NCBIfam" id="TIGR01198">
    <property type="entry name" value="pgl"/>
    <property type="match status" value="1"/>
</dbReference>
<evidence type="ECO:0000256" key="1">
    <source>
        <dbReference type="ARBA" id="ARBA00004959"/>
    </source>
</evidence>
<feature type="domain" description="Glucosamine/galactosamine-6-phosphate isomerase" evidence="3">
    <location>
        <begin position="14"/>
        <end position="240"/>
    </location>
</feature>
<dbReference type="UniPathway" id="UPA00115"/>
<dbReference type="Pfam" id="PF01182">
    <property type="entry name" value="Glucosamine_iso"/>
    <property type="match status" value="1"/>
</dbReference>
<evidence type="ECO:0000256" key="2">
    <source>
        <dbReference type="ARBA" id="ARBA00010662"/>
    </source>
</evidence>
<dbReference type="PANTHER" id="PTHR11054:SF13">
    <property type="entry name" value="6-PHOSPHOGLUCONOLACTONASE-RELATED"/>
    <property type="match status" value="1"/>
</dbReference>
<dbReference type="Gene3D" id="3.40.50.1360">
    <property type="match status" value="1"/>
</dbReference>
<dbReference type="InterPro" id="IPR037171">
    <property type="entry name" value="NagB/RpiA_transferase-like"/>
</dbReference>
<dbReference type="InterPro" id="IPR005900">
    <property type="entry name" value="6-phosphogluconolactonase_DevB"/>
</dbReference>
<dbReference type="InterPro" id="IPR006148">
    <property type="entry name" value="Glc/Gal-6P_isomerase"/>
</dbReference>
<reference evidence="4 5" key="1">
    <citation type="journal article" date="2014" name="PLoS ONE">
        <title>Global Analysis of Gene Expression Profiles in Physic Nut (Jatropha curcas L.) Seedlings Exposed to Salt Stress.</title>
        <authorList>
            <person name="Zhang L."/>
            <person name="Zhang C."/>
            <person name="Wu P."/>
            <person name="Chen Y."/>
            <person name="Li M."/>
            <person name="Jiang H."/>
            <person name="Wu G."/>
        </authorList>
    </citation>
    <scope>NUCLEOTIDE SEQUENCE [LARGE SCALE GENOMIC DNA]</scope>
    <source>
        <strain evidence="5">cv. GZQX0401</strain>
        <tissue evidence="4">Young leaves</tissue>
    </source>
</reference>
<keyword evidence="5" id="KW-1185">Reference proteome</keyword>
<dbReference type="STRING" id="180498.A0A067K9I7"/>
<dbReference type="GO" id="GO:0005975">
    <property type="term" value="P:carbohydrate metabolic process"/>
    <property type="evidence" value="ECO:0007669"/>
    <property type="project" value="InterPro"/>
</dbReference>
<evidence type="ECO:0000313" key="4">
    <source>
        <dbReference type="EMBL" id="KDP32747.1"/>
    </source>
</evidence>
<organism evidence="4 5">
    <name type="scientific">Jatropha curcas</name>
    <name type="common">Barbados nut</name>
    <dbReference type="NCBI Taxonomy" id="180498"/>
    <lineage>
        <taxon>Eukaryota</taxon>
        <taxon>Viridiplantae</taxon>
        <taxon>Streptophyta</taxon>
        <taxon>Embryophyta</taxon>
        <taxon>Tracheophyta</taxon>
        <taxon>Spermatophyta</taxon>
        <taxon>Magnoliopsida</taxon>
        <taxon>eudicotyledons</taxon>
        <taxon>Gunneridae</taxon>
        <taxon>Pentapetalae</taxon>
        <taxon>rosids</taxon>
        <taxon>fabids</taxon>
        <taxon>Malpighiales</taxon>
        <taxon>Euphorbiaceae</taxon>
        <taxon>Crotonoideae</taxon>
        <taxon>Jatropheae</taxon>
        <taxon>Jatropha</taxon>
    </lineage>
</organism>
<sequence>MAKKNVPDIRLFDSSEELSSGLADYINEISESCINEKGSFSLVLSGGDLPKRLEKLTNSPYLKTVEWRKWYVFWAEENVVPKRHPDSIYWQTKEYFLSKVPILPDHILPVSHGVPGESAANCYESSIRQLVKNRTVPALPLSDCPRFDLILLNLGVNGYVASYVVPEDEEESKWVSCVSIDGYKERVTTTLPVINAAAHVAIVASGNEVAPSFLDAMMGQKPKGNNPVQMVWPKDGKLVWLVDKIAASLFLKGHISATAAVSSSTKGKFRNNLGDQVRSTQDGGWEYHFGSGSAPEGSWTYDWGTGSGPDGSNFGYGSGYGGTLGGCGCFGFGYGGRGPGSYGFGYAFGEGDDGV</sequence>
<accession>A0A067K9I7</accession>
<dbReference type="Proteomes" id="UP000027138">
    <property type="component" value="Unassembled WGS sequence"/>
</dbReference>
<dbReference type="EMBL" id="KK914570">
    <property type="protein sequence ID" value="KDP32747.1"/>
    <property type="molecule type" value="Genomic_DNA"/>
</dbReference>
<protein>
    <recommendedName>
        <fullName evidence="3">Glucosamine/galactosamine-6-phosphate isomerase domain-containing protein</fullName>
    </recommendedName>
</protein>
<dbReference type="AlphaFoldDB" id="A0A067K9I7"/>